<evidence type="ECO:0000313" key="2">
    <source>
        <dbReference type="Proteomes" id="UP000019140"/>
    </source>
</evidence>
<protein>
    <recommendedName>
        <fullName evidence="3">DUF2877 domain-containing protein</fullName>
    </recommendedName>
</protein>
<organism evidence="1 2">
    <name type="scientific">Candidatus Entotheonella gemina</name>
    <dbReference type="NCBI Taxonomy" id="1429439"/>
    <lineage>
        <taxon>Bacteria</taxon>
        <taxon>Pseudomonadati</taxon>
        <taxon>Nitrospinota/Tectimicrobiota group</taxon>
        <taxon>Candidatus Tectimicrobiota</taxon>
        <taxon>Candidatus Entotheonellia</taxon>
        <taxon>Candidatus Entotheonellales</taxon>
        <taxon>Candidatus Entotheonellaceae</taxon>
        <taxon>Candidatus Entotheonella</taxon>
    </lineage>
</organism>
<dbReference type="Pfam" id="PF11392">
    <property type="entry name" value="AllH"/>
    <property type="match status" value="1"/>
</dbReference>
<reference evidence="1 2" key="1">
    <citation type="journal article" date="2014" name="Nature">
        <title>An environmental bacterial taxon with a large and distinct metabolic repertoire.</title>
        <authorList>
            <person name="Wilson M.C."/>
            <person name="Mori T."/>
            <person name="Ruckert C."/>
            <person name="Uria A.R."/>
            <person name="Helf M.J."/>
            <person name="Takada K."/>
            <person name="Gernert C."/>
            <person name="Steffens U.A."/>
            <person name="Heycke N."/>
            <person name="Schmitt S."/>
            <person name="Rinke C."/>
            <person name="Helfrich E.J."/>
            <person name="Brachmann A.O."/>
            <person name="Gurgui C."/>
            <person name="Wakimoto T."/>
            <person name="Kracht M."/>
            <person name="Crusemann M."/>
            <person name="Hentschel U."/>
            <person name="Abe I."/>
            <person name="Matsunaga S."/>
            <person name="Kalinowski J."/>
            <person name="Takeyama H."/>
            <person name="Piel J."/>
        </authorList>
    </citation>
    <scope>NUCLEOTIDE SEQUENCE [LARGE SCALE GENOMIC DNA]</scope>
    <source>
        <strain evidence="2">TSY2</strain>
    </source>
</reference>
<dbReference type="HOGENOM" id="CLU_1297899_0_0_7"/>
<dbReference type="EMBL" id="AZHX01000886">
    <property type="protein sequence ID" value="ETX05708.1"/>
    <property type="molecule type" value="Genomic_DNA"/>
</dbReference>
<evidence type="ECO:0008006" key="3">
    <source>
        <dbReference type="Google" id="ProtNLM"/>
    </source>
</evidence>
<dbReference type="AlphaFoldDB" id="W4M690"/>
<comment type="caution">
    <text evidence="1">The sequence shown here is derived from an EMBL/GenBank/DDBJ whole genome shotgun (WGS) entry which is preliminary data.</text>
</comment>
<keyword evidence="2" id="KW-1185">Reference proteome</keyword>
<dbReference type="PATRIC" id="fig|1429439.4.peg.3627"/>
<gene>
    <name evidence="1" type="ORF">ETSY2_21355</name>
</gene>
<name>W4M690_9BACT</name>
<sequence>MGCRSRILRIQGHTDSIDLRNAEWVHGDYFRIGKRRSNIPNTYAYERVWRMIKQSSCFEETITLHHHLSDALSPEHLKTGNAQDILSDLLGRGPGLTPAGDDIIVGYLAASNQGNFAIVPMPFLSQEILAARTSDISRHFINQAGAGWFARPIVELVASFTDFVQTEELIQKCRVLLDQGHTSGIATIMGILLGLTGDQRIQVNQWPKHTSE</sequence>
<accession>W4M690</accession>
<evidence type="ECO:0000313" key="1">
    <source>
        <dbReference type="EMBL" id="ETX05708.1"/>
    </source>
</evidence>
<dbReference type="InterPro" id="IPR021530">
    <property type="entry name" value="AllH-like"/>
</dbReference>
<dbReference type="Proteomes" id="UP000019140">
    <property type="component" value="Unassembled WGS sequence"/>
</dbReference>
<proteinExistence type="predicted"/>